<comment type="caution">
    <text evidence="1">The sequence shown here is derived from an EMBL/GenBank/DDBJ whole genome shotgun (WGS) entry which is preliminary data.</text>
</comment>
<reference evidence="1 2" key="1">
    <citation type="journal article" date="2019" name="Stand. Genomic Sci.">
        <title>Draft Whole-Genome Sequence of a Novel Chryseobacterium viscerum Strain Isolated from Fresh Water at Dripping Springs, New Mexico.</title>
        <authorList>
            <person name="Kyndt J.A."/>
            <person name="Moore T.C."/>
        </authorList>
    </citation>
    <scope>NUCLEOTIDE SEQUENCE [LARGE SCALE GENOMIC DNA]</scope>
    <source>
        <strain evidence="1 2">DPS</strain>
    </source>
</reference>
<evidence type="ECO:0000313" key="2">
    <source>
        <dbReference type="Proteomes" id="UP000326384"/>
    </source>
</evidence>
<sequence length="75" mass="8190">MKKLNGMKRDFSSLENKRLNDLKSIIGGSGSSYSIKCNLVNSEGCTDTDYYNDDGSYKTRGWLCAGPSPASTDLN</sequence>
<dbReference type="InterPro" id="IPR026437">
    <property type="entry name" value="CxxCx5CxxC_targ"/>
</dbReference>
<proteinExistence type="predicted"/>
<evidence type="ECO:0000313" key="1">
    <source>
        <dbReference type="EMBL" id="KAB1229371.1"/>
    </source>
</evidence>
<dbReference type="NCBIfam" id="TIGR04139">
    <property type="entry name" value="CxxCx5CxxC_targ"/>
    <property type="match status" value="1"/>
</dbReference>
<dbReference type="EMBL" id="VTPV01000011">
    <property type="protein sequence ID" value="KAB1229371.1"/>
    <property type="molecule type" value="Genomic_DNA"/>
</dbReference>
<keyword evidence="2" id="KW-1185">Reference proteome</keyword>
<protein>
    <submittedName>
        <fullName evidence="1">TIGR04139 family peptide modification target</fullName>
    </submittedName>
</protein>
<organism evidence="1 2">
    <name type="scientific">Chryseobacterium viscerum</name>
    <dbReference type="NCBI Taxonomy" id="1037377"/>
    <lineage>
        <taxon>Bacteria</taxon>
        <taxon>Pseudomonadati</taxon>
        <taxon>Bacteroidota</taxon>
        <taxon>Flavobacteriia</taxon>
        <taxon>Flavobacteriales</taxon>
        <taxon>Weeksellaceae</taxon>
        <taxon>Chryseobacterium group</taxon>
        <taxon>Chryseobacterium</taxon>
    </lineage>
</organism>
<gene>
    <name evidence="1" type="ORF">F8D52_17525</name>
</gene>
<dbReference type="RefSeq" id="WP_152290807.1">
    <property type="nucleotide sequence ID" value="NZ_VTPV01000011.1"/>
</dbReference>
<dbReference type="Pfam" id="PF14406">
    <property type="entry name" value="Bacteroid_pep"/>
    <property type="match status" value="1"/>
</dbReference>
<dbReference type="InterPro" id="IPR025842">
    <property type="entry name" value="Bacteroid_pep"/>
</dbReference>
<accession>A0A5N4BLS2</accession>
<dbReference type="Proteomes" id="UP000326384">
    <property type="component" value="Unassembled WGS sequence"/>
</dbReference>
<name>A0A5N4BLS2_9FLAO</name>